<dbReference type="InterPro" id="IPR036259">
    <property type="entry name" value="MFS_trans_sf"/>
</dbReference>
<feature type="transmembrane region" description="Helical" evidence="5">
    <location>
        <begin position="202"/>
        <end position="220"/>
    </location>
</feature>
<dbReference type="PANTHER" id="PTHR48021">
    <property type="match status" value="1"/>
</dbReference>
<comment type="subcellular location">
    <subcellularLocation>
        <location evidence="1">Membrane</location>
        <topology evidence="1">Multi-pass membrane protein</topology>
    </subcellularLocation>
</comment>
<dbReference type="InterPro" id="IPR005829">
    <property type="entry name" value="Sugar_transporter_CS"/>
</dbReference>
<evidence type="ECO:0000256" key="3">
    <source>
        <dbReference type="ARBA" id="ARBA00022989"/>
    </source>
</evidence>
<dbReference type="PROSITE" id="PS50850">
    <property type="entry name" value="MFS"/>
    <property type="match status" value="1"/>
</dbReference>
<dbReference type="STRING" id="1661398.A0A482VWR9"/>
<dbReference type="Pfam" id="PF00083">
    <property type="entry name" value="Sugar_tr"/>
    <property type="match status" value="1"/>
</dbReference>
<keyword evidence="4 5" id="KW-0472">Membrane</keyword>
<dbReference type="OrthoDB" id="6612291at2759"/>
<feature type="transmembrane region" description="Helical" evidence="5">
    <location>
        <begin position="338"/>
        <end position="358"/>
    </location>
</feature>
<dbReference type="InterPro" id="IPR050549">
    <property type="entry name" value="MFS_Trehalose_Transporter"/>
</dbReference>
<feature type="transmembrane region" description="Helical" evidence="5">
    <location>
        <begin position="141"/>
        <end position="162"/>
    </location>
</feature>
<evidence type="ECO:0000256" key="5">
    <source>
        <dbReference type="SAM" id="Phobius"/>
    </source>
</evidence>
<evidence type="ECO:0000259" key="6">
    <source>
        <dbReference type="PROSITE" id="PS50850"/>
    </source>
</evidence>
<feature type="transmembrane region" description="Helical" evidence="5">
    <location>
        <begin position="174"/>
        <end position="196"/>
    </location>
</feature>
<dbReference type="PROSITE" id="PS00216">
    <property type="entry name" value="SUGAR_TRANSPORT_1"/>
    <property type="match status" value="1"/>
</dbReference>
<evidence type="ECO:0000256" key="4">
    <source>
        <dbReference type="ARBA" id="ARBA00023136"/>
    </source>
</evidence>
<dbReference type="FunFam" id="1.20.1250.20:FF:000249">
    <property type="entry name" value="facilitated trehalose transporter Tret1"/>
    <property type="match status" value="1"/>
</dbReference>
<feature type="domain" description="Major facilitator superfamily (MFS) profile" evidence="6">
    <location>
        <begin position="48"/>
        <end position="500"/>
    </location>
</feature>
<dbReference type="EMBL" id="QDEB01057454">
    <property type="protein sequence ID" value="RZC36929.1"/>
    <property type="molecule type" value="Genomic_DNA"/>
</dbReference>
<feature type="transmembrane region" description="Helical" evidence="5">
    <location>
        <begin position="367"/>
        <end position="390"/>
    </location>
</feature>
<dbReference type="SUPFAM" id="SSF103473">
    <property type="entry name" value="MFS general substrate transporter"/>
    <property type="match status" value="1"/>
</dbReference>
<evidence type="ECO:0000313" key="8">
    <source>
        <dbReference type="Proteomes" id="UP000292052"/>
    </source>
</evidence>
<evidence type="ECO:0000256" key="2">
    <source>
        <dbReference type="ARBA" id="ARBA00022692"/>
    </source>
</evidence>
<comment type="caution">
    <text evidence="7">The sequence shown here is derived from an EMBL/GenBank/DDBJ whole genome shotgun (WGS) entry which is preliminary data.</text>
</comment>
<evidence type="ECO:0000256" key="1">
    <source>
        <dbReference type="ARBA" id="ARBA00004141"/>
    </source>
</evidence>
<feature type="transmembrane region" description="Helical" evidence="5">
    <location>
        <begin position="46"/>
        <end position="69"/>
    </location>
</feature>
<feature type="transmembrane region" description="Helical" evidence="5">
    <location>
        <begin position="410"/>
        <end position="433"/>
    </location>
</feature>
<feature type="transmembrane region" description="Helical" evidence="5">
    <location>
        <begin position="445"/>
        <end position="465"/>
    </location>
</feature>
<sequence length="515" mass="58098">MDKTRTNQLRLEGNDHSDIMNDSALILTTVEKPVYSVPWKSSLKQIVACCVAHSLVIQAGINMSFSAILLPQLNEKKSDIRISKSEASWIASIVAIALPLGSLIIGPLMDKYGRRRLCICATVPFAISWIIHASAKNVWHLYVARIIAGFSGGLTTVALVYVSEVTHPSYRTMLLSLNSVFVSFGILFTCLLGLWFKWRVMAVINCFLVFATLIMLWFIPESPHWEIVFRNNPDAAAKSLEWLYNDPKIFENQYERLLDTTAKKRSKCAENATNNDSVLLKMKRYVHMFNEPIVSKPFWILLIIFGIQQLSCAYVIIFYAVDLFREIGGHFEKGLNEYVALVLLGSIRFIMAIISALISKKIGRRPLFFASGLGMCLTSLVAGLYMYLTVIPPDELAKLSIKKDKTDDNIAMYCVLGYVCFSSLGYLVIPWTLIGELLPVKVRGVLGGFMVSVAYILMFCAVKVFPFVLDLIKIQCLFYIMSLVNLCGVIFVFFFLPETHGKTFKDIESYFKRDS</sequence>
<reference evidence="7 8" key="1">
    <citation type="submission" date="2017-03" db="EMBL/GenBank/DDBJ databases">
        <title>Genome of the blue death feigning beetle - Asbolus verrucosus.</title>
        <authorList>
            <person name="Rider S.D."/>
        </authorList>
    </citation>
    <scope>NUCLEOTIDE SEQUENCE [LARGE SCALE GENOMIC DNA]</scope>
    <source>
        <strain evidence="7">Butters</strain>
        <tissue evidence="7">Head and leg muscle</tissue>
    </source>
</reference>
<feature type="transmembrane region" description="Helical" evidence="5">
    <location>
        <begin position="298"/>
        <end position="318"/>
    </location>
</feature>
<evidence type="ECO:0000313" key="7">
    <source>
        <dbReference type="EMBL" id="RZC36929.1"/>
    </source>
</evidence>
<protein>
    <submittedName>
        <fullName evidence="7">Facilitated trehalose transporter Tret1</fullName>
    </submittedName>
</protein>
<keyword evidence="8" id="KW-1185">Reference proteome</keyword>
<organism evidence="7 8">
    <name type="scientific">Asbolus verrucosus</name>
    <name type="common">Desert ironclad beetle</name>
    <dbReference type="NCBI Taxonomy" id="1661398"/>
    <lineage>
        <taxon>Eukaryota</taxon>
        <taxon>Metazoa</taxon>
        <taxon>Ecdysozoa</taxon>
        <taxon>Arthropoda</taxon>
        <taxon>Hexapoda</taxon>
        <taxon>Insecta</taxon>
        <taxon>Pterygota</taxon>
        <taxon>Neoptera</taxon>
        <taxon>Endopterygota</taxon>
        <taxon>Coleoptera</taxon>
        <taxon>Polyphaga</taxon>
        <taxon>Cucujiformia</taxon>
        <taxon>Tenebrionidae</taxon>
        <taxon>Pimeliinae</taxon>
        <taxon>Asbolus</taxon>
    </lineage>
</organism>
<accession>A0A482VWR9</accession>
<gene>
    <name evidence="7" type="ORF">BDFB_005740</name>
</gene>
<dbReference type="InterPro" id="IPR020846">
    <property type="entry name" value="MFS_dom"/>
</dbReference>
<dbReference type="Proteomes" id="UP000292052">
    <property type="component" value="Unassembled WGS sequence"/>
</dbReference>
<dbReference type="PANTHER" id="PTHR48021:SF32">
    <property type="entry name" value="FACILITATED TREHALOSE TRANSPORTER TRET1-2 HOMOLOG-LIKE PROTEIN"/>
    <property type="match status" value="1"/>
</dbReference>
<keyword evidence="3 5" id="KW-1133">Transmembrane helix</keyword>
<feature type="transmembrane region" description="Helical" evidence="5">
    <location>
        <begin position="477"/>
        <end position="496"/>
    </location>
</feature>
<feature type="transmembrane region" description="Helical" evidence="5">
    <location>
        <begin position="116"/>
        <end position="135"/>
    </location>
</feature>
<dbReference type="InterPro" id="IPR005828">
    <property type="entry name" value="MFS_sugar_transport-like"/>
</dbReference>
<dbReference type="AlphaFoldDB" id="A0A482VWR9"/>
<proteinExistence type="predicted"/>
<dbReference type="GO" id="GO:0016020">
    <property type="term" value="C:membrane"/>
    <property type="evidence" value="ECO:0007669"/>
    <property type="project" value="UniProtKB-SubCell"/>
</dbReference>
<dbReference type="GO" id="GO:0022857">
    <property type="term" value="F:transmembrane transporter activity"/>
    <property type="evidence" value="ECO:0007669"/>
    <property type="project" value="InterPro"/>
</dbReference>
<name>A0A482VWR9_ASBVE</name>
<feature type="transmembrane region" description="Helical" evidence="5">
    <location>
        <begin position="89"/>
        <end position="109"/>
    </location>
</feature>
<keyword evidence="2 5" id="KW-0812">Transmembrane</keyword>
<dbReference type="Gene3D" id="1.20.1250.20">
    <property type="entry name" value="MFS general substrate transporter like domains"/>
    <property type="match status" value="1"/>
</dbReference>